<feature type="compositionally biased region" description="Low complexity" evidence="1">
    <location>
        <begin position="480"/>
        <end position="490"/>
    </location>
</feature>
<feature type="region of interest" description="Disordered" evidence="1">
    <location>
        <begin position="1"/>
        <end position="36"/>
    </location>
</feature>
<reference evidence="4" key="1">
    <citation type="journal article" date="2019" name="Int. J. Syst. Evol. Microbiol.">
        <title>The Global Catalogue of Microorganisms (GCM) 10K type strain sequencing project: providing services to taxonomists for standard genome sequencing and annotation.</title>
        <authorList>
            <consortium name="The Broad Institute Genomics Platform"/>
            <consortium name="The Broad Institute Genome Sequencing Center for Infectious Disease"/>
            <person name="Wu L."/>
            <person name="Ma J."/>
        </authorList>
    </citation>
    <scope>NUCLEOTIDE SEQUENCE [LARGE SCALE GENOMIC DNA]</scope>
    <source>
        <strain evidence="4">TISTR 1514</strain>
    </source>
</reference>
<keyword evidence="4" id="KW-1185">Reference proteome</keyword>
<protein>
    <submittedName>
        <fullName evidence="3">Glycerophosphoryl diester phosphodiesterase membrane domain-containing protein</fullName>
    </submittedName>
</protein>
<feature type="transmembrane region" description="Helical" evidence="2">
    <location>
        <begin position="136"/>
        <end position="157"/>
    </location>
</feature>
<organism evidence="3 4">
    <name type="scientific">Gulosibacter faecalis</name>
    <dbReference type="NCBI Taxonomy" id="272240"/>
    <lineage>
        <taxon>Bacteria</taxon>
        <taxon>Bacillati</taxon>
        <taxon>Actinomycetota</taxon>
        <taxon>Actinomycetes</taxon>
        <taxon>Micrococcales</taxon>
        <taxon>Microbacteriaceae</taxon>
        <taxon>Gulosibacter</taxon>
    </lineage>
</organism>
<feature type="transmembrane region" description="Helical" evidence="2">
    <location>
        <begin position="281"/>
        <end position="299"/>
    </location>
</feature>
<evidence type="ECO:0000256" key="2">
    <source>
        <dbReference type="SAM" id="Phobius"/>
    </source>
</evidence>
<feature type="region of interest" description="Disordered" evidence="1">
    <location>
        <begin position="358"/>
        <end position="535"/>
    </location>
</feature>
<sequence length="535" mass="56186">MTNDYQQPGYPPQGAASWNYDTSGQGPQPTGWRPPPKPGLFPLRPLSFGDIFSATFRLLRVNVAASFGGAFLVQLVTGLLSAVLPIVALIVGSNRLAMTTSGQVANELGVAMFGWVMLAFIPGIIIALIGNALVQVIVAQVVAAGALGQSVTLGAAFKQAFSRIWSVLGYLLLVGLGATVITGVLALPIIFTVLGVINDNGTWPLLVLLILLVVFGGLALYFWLSTKLLLAVSAIVLEKLGPIAAIGRSWKLTKGYFWRTLGIWILVAFIVSLATQAISSVFSFIFSMFGVFVPFGDIATGQEAITIGAGITLTLMSVVLSTILAAISTVLVGGNATIMYTDLRMRKEGLNIHLQQAAEDVNEGREPSTDPWTAPDLGPVEPQQPAYVATPQYGGQAYPPQQPHGAYGQGDQGTFGQPQYGQQPYAQQPYGQQQYGQPVDPNAQSGGYAAPQQGWGQPAPSADAGQPTDAPSYEQPAATPYQPFPQDGQQPPQPETPDAAAPRSPYASGASDQSGGSSESDASGAGDDPTRPRGE</sequence>
<evidence type="ECO:0000256" key="1">
    <source>
        <dbReference type="SAM" id="MobiDB-lite"/>
    </source>
</evidence>
<feature type="transmembrane region" description="Helical" evidence="2">
    <location>
        <begin position="67"/>
        <end position="92"/>
    </location>
</feature>
<feature type="transmembrane region" description="Helical" evidence="2">
    <location>
        <begin position="104"/>
        <end position="130"/>
    </location>
</feature>
<feature type="transmembrane region" description="Helical" evidence="2">
    <location>
        <begin position="256"/>
        <end position="274"/>
    </location>
</feature>
<comment type="caution">
    <text evidence="3">The sequence shown here is derived from an EMBL/GenBank/DDBJ whole genome shotgun (WGS) entry which is preliminary data.</text>
</comment>
<feature type="transmembrane region" description="Helical" evidence="2">
    <location>
        <begin position="305"/>
        <end position="338"/>
    </location>
</feature>
<feature type="transmembrane region" description="Helical" evidence="2">
    <location>
        <begin position="228"/>
        <end position="250"/>
    </location>
</feature>
<feature type="compositionally biased region" description="Low complexity" evidence="1">
    <location>
        <begin position="507"/>
        <end position="527"/>
    </location>
</feature>
<evidence type="ECO:0000313" key="4">
    <source>
        <dbReference type="Proteomes" id="UP001597492"/>
    </source>
</evidence>
<dbReference type="RefSeq" id="WP_019618675.1">
    <property type="nucleotide sequence ID" value="NZ_JBHUNE010000009.1"/>
</dbReference>
<evidence type="ECO:0000313" key="3">
    <source>
        <dbReference type="EMBL" id="MFD2759161.1"/>
    </source>
</evidence>
<feature type="transmembrane region" description="Helical" evidence="2">
    <location>
        <begin position="203"/>
        <end position="223"/>
    </location>
</feature>
<gene>
    <name evidence="3" type="ORF">ACFSW7_12325</name>
</gene>
<dbReference type="Proteomes" id="UP001597492">
    <property type="component" value="Unassembled WGS sequence"/>
</dbReference>
<proteinExistence type="predicted"/>
<feature type="compositionally biased region" description="Polar residues" evidence="1">
    <location>
        <begin position="19"/>
        <end position="28"/>
    </location>
</feature>
<keyword evidence="2" id="KW-0472">Membrane</keyword>
<name>A0ABW5V031_9MICO</name>
<feature type="transmembrane region" description="Helical" evidence="2">
    <location>
        <begin position="169"/>
        <end position="197"/>
    </location>
</feature>
<keyword evidence="2" id="KW-0812">Transmembrane</keyword>
<dbReference type="EMBL" id="JBHUNE010000009">
    <property type="protein sequence ID" value="MFD2759161.1"/>
    <property type="molecule type" value="Genomic_DNA"/>
</dbReference>
<keyword evidence="2" id="KW-1133">Transmembrane helix</keyword>
<feature type="compositionally biased region" description="Low complexity" evidence="1">
    <location>
        <begin position="391"/>
        <end position="406"/>
    </location>
</feature>
<accession>A0ABW5V031</accession>
<feature type="compositionally biased region" description="Low complexity" evidence="1">
    <location>
        <begin position="416"/>
        <end position="438"/>
    </location>
</feature>